<comment type="cofactor">
    <cofactor evidence="1">
        <name>pyridoxal 5'-phosphate</name>
        <dbReference type="ChEBI" id="CHEBI:597326"/>
    </cofactor>
</comment>
<dbReference type="Pfam" id="PF00155">
    <property type="entry name" value="Aminotran_1_2"/>
    <property type="match status" value="1"/>
</dbReference>
<dbReference type="InterPro" id="IPR015422">
    <property type="entry name" value="PyrdxlP-dep_Trfase_small"/>
</dbReference>
<feature type="domain" description="Aminotransferase class I/classII large" evidence="11">
    <location>
        <begin position="142"/>
        <end position="505"/>
    </location>
</feature>
<dbReference type="InterPro" id="IPR015421">
    <property type="entry name" value="PyrdxlP-dep_Trfase_major"/>
</dbReference>
<dbReference type="PANTHER" id="PTHR13693:SF2">
    <property type="entry name" value="SERINE PALMITOYLTRANSFERASE 1"/>
    <property type="match status" value="1"/>
</dbReference>
<keyword evidence="8" id="KW-0746">Sphingolipid metabolism</keyword>
<evidence type="ECO:0000256" key="10">
    <source>
        <dbReference type="ARBA" id="ARBA00023315"/>
    </source>
</evidence>
<dbReference type="GO" id="GO:0046512">
    <property type="term" value="P:sphingosine biosynthetic process"/>
    <property type="evidence" value="ECO:0007669"/>
    <property type="project" value="TreeGrafter"/>
</dbReference>
<organism evidence="12 13">
    <name type="scientific">Rhizophlyctis rosea</name>
    <dbReference type="NCBI Taxonomy" id="64517"/>
    <lineage>
        <taxon>Eukaryota</taxon>
        <taxon>Fungi</taxon>
        <taxon>Fungi incertae sedis</taxon>
        <taxon>Chytridiomycota</taxon>
        <taxon>Chytridiomycota incertae sedis</taxon>
        <taxon>Chytridiomycetes</taxon>
        <taxon>Rhizophlyctidales</taxon>
        <taxon>Rhizophlyctidaceae</taxon>
        <taxon>Rhizophlyctis</taxon>
    </lineage>
</organism>
<dbReference type="InterPro" id="IPR015424">
    <property type="entry name" value="PyrdxlP-dep_Trfase"/>
</dbReference>
<evidence type="ECO:0000313" key="12">
    <source>
        <dbReference type="EMBL" id="KAJ3055056.1"/>
    </source>
</evidence>
<evidence type="ECO:0000256" key="9">
    <source>
        <dbReference type="ARBA" id="ARBA00023098"/>
    </source>
</evidence>
<evidence type="ECO:0000256" key="1">
    <source>
        <dbReference type="ARBA" id="ARBA00001933"/>
    </source>
</evidence>
<keyword evidence="7" id="KW-0663">Pyridoxal phosphate</keyword>
<dbReference type="Gene3D" id="3.40.640.10">
    <property type="entry name" value="Type I PLP-dependent aspartate aminotransferase-like (Major domain)"/>
    <property type="match status" value="1"/>
</dbReference>
<dbReference type="GO" id="GO:0030170">
    <property type="term" value="F:pyridoxal phosphate binding"/>
    <property type="evidence" value="ECO:0007669"/>
    <property type="project" value="InterPro"/>
</dbReference>
<dbReference type="InterPro" id="IPR004839">
    <property type="entry name" value="Aminotransferase_I/II_large"/>
</dbReference>
<reference evidence="12" key="1">
    <citation type="submission" date="2020-05" db="EMBL/GenBank/DDBJ databases">
        <title>Phylogenomic resolution of chytrid fungi.</title>
        <authorList>
            <person name="Stajich J.E."/>
            <person name="Amses K."/>
            <person name="Simmons R."/>
            <person name="Seto K."/>
            <person name="Myers J."/>
            <person name="Bonds A."/>
            <person name="Quandt C.A."/>
            <person name="Barry K."/>
            <person name="Liu P."/>
            <person name="Grigoriev I."/>
            <person name="Longcore J.E."/>
            <person name="James T.Y."/>
        </authorList>
    </citation>
    <scope>NUCLEOTIDE SEQUENCE</scope>
    <source>
        <strain evidence="12">JEL0318</strain>
    </source>
</reference>
<evidence type="ECO:0000256" key="7">
    <source>
        <dbReference type="ARBA" id="ARBA00022898"/>
    </source>
</evidence>
<evidence type="ECO:0000259" key="11">
    <source>
        <dbReference type="Pfam" id="PF00155"/>
    </source>
</evidence>
<keyword evidence="9" id="KW-0443">Lipid metabolism</keyword>
<comment type="pathway">
    <text evidence="2">Lipid metabolism; sphingolipid metabolism.</text>
</comment>
<evidence type="ECO:0000256" key="4">
    <source>
        <dbReference type="ARBA" id="ARBA00008392"/>
    </source>
</evidence>
<comment type="caution">
    <text evidence="12">The sequence shown here is derived from an EMBL/GenBank/DDBJ whole genome shotgun (WGS) entry which is preliminary data.</text>
</comment>
<dbReference type="GO" id="GO:0004758">
    <property type="term" value="F:serine C-palmitoyltransferase activity"/>
    <property type="evidence" value="ECO:0007669"/>
    <property type="project" value="UniProtKB-EC"/>
</dbReference>
<dbReference type="AlphaFoldDB" id="A0AAD5X7Q8"/>
<dbReference type="EMBL" id="JADGJD010000098">
    <property type="protein sequence ID" value="KAJ3055056.1"/>
    <property type="molecule type" value="Genomic_DNA"/>
</dbReference>
<evidence type="ECO:0000256" key="2">
    <source>
        <dbReference type="ARBA" id="ARBA00004760"/>
    </source>
</evidence>
<evidence type="ECO:0000256" key="3">
    <source>
        <dbReference type="ARBA" id="ARBA00004991"/>
    </source>
</evidence>
<dbReference type="FunFam" id="3.40.640.10:FF:000049">
    <property type="entry name" value="serine palmitoyltransferase 1 isoform X1"/>
    <property type="match status" value="1"/>
</dbReference>
<keyword evidence="6" id="KW-0808">Transferase</keyword>
<dbReference type="Proteomes" id="UP001212841">
    <property type="component" value="Unassembled WGS sequence"/>
</dbReference>
<gene>
    <name evidence="12" type="primary">LCB1</name>
    <name evidence="12" type="ORF">HK097_011619</name>
</gene>
<evidence type="ECO:0000256" key="6">
    <source>
        <dbReference type="ARBA" id="ARBA00022679"/>
    </source>
</evidence>
<dbReference type="SUPFAM" id="SSF53383">
    <property type="entry name" value="PLP-dependent transferases"/>
    <property type="match status" value="1"/>
</dbReference>
<dbReference type="GO" id="GO:0005783">
    <property type="term" value="C:endoplasmic reticulum"/>
    <property type="evidence" value="ECO:0007669"/>
    <property type="project" value="TreeGrafter"/>
</dbReference>
<dbReference type="InterPro" id="IPR050087">
    <property type="entry name" value="AON_synthase_class-II"/>
</dbReference>
<dbReference type="GO" id="GO:0016020">
    <property type="term" value="C:membrane"/>
    <property type="evidence" value="ECO:0007669"/>
    <property type="project" value="GOC"/>
</dbReference>
<comment type="similarity">
    <text evidence="4">Belongs to the class-II pyridoxal-phosphate-dependent aminotransferase family.</text>
</comment>
<comment type="pathway">
    <text evidence="3">Sphingolipid metabolism.</text>
</comment>
<evidence type="ECO:0000256" key="8">
    <source>
        <dbReference type="ARBA" id="ARBA00022919"/>
    </source>
</evidence>
<keyword evidence="13" id="KW-1185">Reference proteome</keyword>
<evidence type="ECO:0000256" key="5">
    <source>
        <dbReference type="ARBA" id="ARBA00013220"/>
    </source>
</evidence>
<keyword evidence="10" id="KW-0012">Acyltransferase</keyword>
<dbReference type="GO" id="GO:0046513">
    <property type="term" value="P:ceramide biosynthetic process"/>
    <property type="evidence" value="ECO:0007669"/>
    <property type="project" value="TreeGrafter"/>
</dbReference>
<dbReference type="PANTHER" id="PTHR13693">
    <property type="entry name" value="CLASS II AMINOTRANSFERASE/8-AMINO-7-OXONONANOATE SYNTHASE"/>
    <property type="match status" value="1"/>
</dbReference>
<evidence type="ECO:0000313" key="13">
    <source>
        <dbReference type="Proteomes" id="UP001212841"/>
    </source>
</evidence>
<name>A0AAD5X7Q8_9FUNG</name>
<dbReference type="Gene3D" id="3.90.1150.10">
    <property type="entry name" value="Aspartate Aminotransferase, domain 1"/>
    <property type="match status" value="1"/>
</dbReference>
<dbReference type="EC" id="2.3.1.50" evidence="5"/>
<protein>
    <recommendedName>
        <fullName evidence="5">serine C-palmitoyltransferase</fullName>
        <ecNumber evidence="5">2.3.1.50</ecNumber>
    </recommendedName>
</protein>
<accession>A0AAD5X7Q8</accession>
<sequence>MASTAFGMATPYVNGAAKEIADGVGAALNTTFSAAELVSEWIPGSRIIFRYVRASHQNDPFRTLLEILLVVFMFWYFGRKQQKPGFNDLELTPKEVQELIDEWEPEPLVPPLTDFQKTELEKLPIIAGPAGPKPKLADGKERINLSSYNFLGIMNQESIKEKAVEALRKYGVGSCGPPGFYGTIDVHMDLERGLAKFVGTESAIIYSQGFSTVASVIPAFSKRGDLLIVDDGVSFATQKGVQISRSVVKYFKHNDMADLERVLEQVRLDDAKSKKKLLNRRFIVVEGLYLNHGDICPLPELIALKEKYKYRIMMEESFSFGVLGKRGAGISDHYDVPANKIDILIGSMTGALASSGGFCCGTKEVVEHQRLSGQAYTFSASLPAMLAVAAIEGLNILEKEPAILTRLRENASVIHSTLNKNLHPDAEVYPREEASPIAHLRLRLQCSREEQERLLQDVVDEAARNGVLVSRAKYVTDQELHPPQASIRLVASAGHTRKETEKAATVVRDAARKVLKSRK</sequence>
<proteinExistence type="inferred from homology"/>